<reference evidence="9 10" key="1">
    <citation type="journal article" date="2015" name="Genome Announc.">
        <title>Expanding the biotechnology potential of lactobacilli through comparative genomics of 213 strains and associated genera.</title>
        <authorList>
            <person name="Sun Z."/>
            <person name="Harris H.M."/>
            <person name="McCann A."/>
            <person name="Guo C."/>
            <person name="Argimon S."/>
            <person name="Zhang W."/>
            <person name="Yang X."/>
            <person name="Jeffery I.B."/>
            <person name="Cooney J.C."/>
            <person name="Kagawa T.F."/>
            <person name="Liu W."/>
            <person name="Song Y."/>
            <person name="Salvetti E."/>
            <person name="Wrobel A."/>
            <person name="Rasinkangas P."/>
            <person name="Parkhill J."/>
            <person name="Rea M.C."/>
            <person name="O'Sullivan O."/>
            <person name="Ritari J."/>
            <person name="Douillard F.P."/>
            <person name="Paul Ross R."/>
            <person name="Yang R."/>
            <person name="Briner A.E."/>
            <person name="Felis G.E."/>
            <person name="de Vos W.M."/>
            <person name="Barrangou R."/>
            <person name="Klaenhammer T.R."/>
            <person name="Caufield P.W."/>
            <person name="Cui Y."/>
            <person name="Zhang H."/>
            <person name="O'Toole P.W."/>
        </authorList>
    </citation>
    <scope>NUCLEOTIDE SEQUENCE [LARGE SCALE GENOMIC DNA]</scope>
    <source>
        <strain evidence="9 10">DSM 13145</strain>
    </source>
</reference>
<feature type="transmembrane region" description="Helical" evidence="8">
    <location>
        <begin position="179"/>
        <end position="204"/>
    </location>
</feature>
<gene>
    <name evidence="9" type="ORF">FD27_GL001015</name>
</gene>
<dbReference type="Pfam" id="PF01040">
    <property type="entry name" value="UbiA"/>
    <property type="match status" value="1"/>
</dbReference>
<dbReference type="Gene3D" id="1.10.357.140">
    <property type="entry name" value="UbiA prenyltransferase"/>
    <property type="match status" value="1"/>
</dbReference>
<dbReference type="GO" id="GO:0016020">
    <property type="term" value="C:membrane"/>
    <property type="evidence" value="ECO:0007669"/>
    <property type="project" value="UniProtKB-SubCell"/>
</dbReference>
<comment type="caution">
    <text evidence="9">The sequence shown here is derived from an EMBL/GenBank/DDBJ whole genome shotgun (WGS) entry which is preliminary data.</text>
</comment>
<dbReference type="PIRSF" id="PIRSF005355">
    <property type="entry name" value="UBIAD1"/>
    <property type="match status" value="1"/>
</dbReference>
<evidence type="ECO:0000256" key="8">
    <source>
        <dbReference type="SAM" id="Phobius"/>
    </source>
</evidence>
<keyword evidence="10" id="KW-1185">Reference proteome</keyword>
<keyword evidence="6 8" id="KW-1133">Transmembrane helix</keyword>
<feature type="transmembrane region" description="Helical" evidence="8">
    <location>
        <begin position="284"/>
        <end position="305"/>
    </location>
</feature>
<organism evidence="9 10">
    <name type="scientific">Limosilactobacillus frumenti DSM 13145</name>
    <dbReference type="NCBI Taxonomy" id="1423746"/>
    <lineage>
        <taxon>Bacteria</taxon>
        <taxon>Bacillati</taxon>
        <taxon>Bacillota</taxon>
        <taxon>Bacilli</taxon>
        <taxon>Lactobacillales</taxon>
        <taxon>Lactobacillaceae</taxon>
        <taxon>Limosilactobacillus</taxon>
    </lineage>
</organism>
<keyword evidence="4 9" id="KW-0808">Transferase</keyword>
<dbReference type="UniPathway" id="UPA00079"/>
<protein>
    <submittedName>
        <fullName evidence="9">Prenyltransferase</fullName>
    </submittedName>
</protein>
<dbReference type="CDD" id="cd13962">
    <property type="entry name" value="PT_UbiA_UBIAD1"/>
    <property type="match status" value="1"/>
</dbReference>
<proteinExistence type="predicted"/>
<keyword evidence="7 8" id="KW-0472">Membrane</keyword>
<feature type="transmembrane region" description="Helical" evidence="8">
    <location>
        <begin position="94"/>
        <end position="113"/>
    </location>
</feature>
<dbReference type="EMBL" id="AZER01000016">
    <property type="protein sequence ID" value="KRL27261.1"/>
    <property type="molecule type" value="Genomic_DNA"/>
</dbReference>
<comment type="subcellular location">
    <subcellularLocation>
        <location evidence="1">Membrane</location>
        <topology evidence="1">Multi-pass membrane protein</topology>
    </subcellularLocation>
</comment>
<feature type="transmembrane region" description="Helical" evidence="8">
    <location>
        <begin position="225"/>
        <end position="246"/>
    </location>
</feature>
<evidence type="ECO:0000256" key="6">
    <source>
        <dbReference type="ARBA" id="ARBA00022989"/>
    </source>
</evidence>
<evidence type="ECO:0000256" key="4">
    <source>
        <dbReference type="ARBA" id="ARBA00022679"/>
    </source>
</evidence>
<evidence type="ECO:0000256" key="2">
    <source>
        <dbReference type="ARBA" id="ARBA00004863"/>
    </source>
</evidence>
<dbReference type="Proteomes" id="UP000051445">
    <property type="component" value="Unassembled WGS sequence"/>
</dbReference>
<evidence type="ECO:0000256" key="3">
    <source>
        <dbReference type="ARBA" id="ARBA00022428"/>
    </source>
</evidence>
<evidence type="ECO:0000256" key="5">
    <source>
        <dbReference type="ARBA" id="ARBA00022692"/>
    </source>
</evidence>
<dbReference type="InterPro" id="IPR044878">
    <property type="entry name" value="UbiA_sf"/>
</dbReference>
<keyword evidence="3" id="KW-0474">Menaquinone biosynthesis</keyword>
<dbReference type="STRING" id="1423746.FD27_GL001015"/>
<name>A0A0R1P3R3_9LACO</name>
<dbReference type="OrthoDB" id="9767568at2"/>
<feature type="transmembrane region" description="Helical" evidence="8">
    <location>
        <begin position="42"/>
        <end position="59"/>
    </location>
</feature>
<dbReference type="GO" id="GO:0004659">
    <property type="term" value="F:prenyltransferase activity"/>
    <property type="evidence" value="ECO:0007669"/>
    <property type="project" value="InterPro"/>
</dbReference>
<evidence type="ECO:0000256" key="1">
    <source>
        <dbReference type="ARBA" id="ARBA00004141"/>
    </source>
</evidence>
<dbReference type="InterPro" id="IPR000537">
    <property type="entry name" value="UbiA_prenyltransferase"/>
</dbReference>
<sequence length="306" mass="34587">MDLPNYRQRLVALLQAQTFVISLLPFLIGLTFAIFYYRQVNWGDSLLLLIAVVAFHFAVNGHNQYTDYRRFEKDTRVTHSQNNIIARYHIDLKWARLVIGSLTGLATIIGIYLTIKTGWILLLIGCLSFIIGYSYSGGHHPILKTPLGEPASGITMGYNITLLGIYINIYNAPHFDPWFWLKGLLVALPAILVISNVMLANNTCDRDEDVVIGKRTLVYYIGRNAALKLLLACYAGAYIAIIVAVLAKYLPFWTLGSLLTIPIVWQRSMIFVHDPQKATTFFNVIINLQLILVSEIMLIVIGIIWR</sequence>
<evidence type="ECO:0000313" key="9">
    <source>
        <dbReference type="EMBL" id="KRL27261.1"/>
    </source>
</evidence>
<dbReference type="PANTHER" id="PTHR13929:SF0">
    <property type="entry name" value="UBIA PRENYLTRANSFERASE DOMAIN-CONTAINING PROTEIN 1"/>
    <property type="match status" value="1"/>
</dbReference>
<dbReference type="PANTHER" id="PTHR13929">
    <property type="entry name" value="1,4-DIHYDROXY-2-NAPHTHOATE OCTAPRENYLTRANSFERASE"/>
    <property type="match status" value="1"/>
</dbReference>
<feature type="transmembrane region" description="Helical" evidence="8">
    <location>
        <begin position="12"/>
        <end position="36"/>
    </location>
</feature>
<dbReference type="InterPro" id="IPR026046">
    <property type="entry name" value="UBIAD1"/>
</dbReference>
<comment type="pathway">
    <text evidence="2">Quinol/quinone metabolism; menaquinone biosynthesis.</text>
</comment>
<dbReference type="AlphaFoldDB" id="A0A0R1P3R3"/>
<feature type="transmembrane region" description="Helical" evidence="8">
    <location>
        <begin position="119"/>
        <end position="135"/>
    </location>
</feature>
<dbReference type="RefSeq" id="WP_057751108.1">
    <property type="nucleotide sequence ID" value="NZ_AZER01000016.1"/>
</dbReference>
<dbReference type="GO" id="GO:0009234">
    <property type="term" value="P:menaquinone biosynthetic process"/>
    <property type="evidence" value="ECO:0007669"/>
    <property type="project" value="UniProtKB-UniPathway"/>
</dbReference>
<keyword evidence="5 8" id="KW-0812">Transmembrane</keyword>
<accession>A0A0R1P3R3</accession>
<feature type="transmembrane region" description="Helical" evidence="8">
    <location>
        <begin position="147"/>
        <end position="167"/>
    </location>
</feature>
<dbReference type="PATRIC" id="fig|1423746.3.peg.1029"/>
<evidence type="ECO:0000313" key="10">
    <source>
        <dbReference type="Proteomes" id="UP000051445"/>
    </source>
</evidence>
<evidence type="ECO:0000256" key="7">
    <source>
        <dbReference type="ARBA" id="ARBA00023136"/>
    </source>
</evidence>
<feature type="transmembrane region" description="Helical" evidence="8">
    <location>
        <begin position="252"/>
        <end position="272"/>
    </location>
</feature>
<dbReference type="GO" id="GO:0042371">
    <property type="term" value="P:vitamin K biosynthetic process"/>
    <property type="evidence" value="ECO:0007669"/>
    <property type="project" value="TreeGrafter"/>
</dbReference>